<organism evidence="2 3">
    <name type="scientific">Puccinia graminis f. sp. tritici</name>
    <dbReference type="NCBI Taxonomy" id="56615"/>
    <lineage>
        <taxon>Eukaryota</taxon>
        <taxon>Fungi</taxon>
        <taxon>Dikarya</taxon>
        <taxon>Basidiomycota</taxon>
        <taxon>Pucciniomycotina</taxon>
        <taxon>Pucciniomycetes</taxon>
        <taxon>Pucciniales</taxon>
        <taxon>Pucciniaceae</taxon>
        <taxon>Puccinia</taxon>
    </lineage>
</organism>
<name>A0A5B0N6B6_PUCGR</name>
<dbReference type="Proteomes" id="UP000324748">
    <property type="component" value="Unassembled WGS sequence"/>
</dbReference>
<gene>
    <name evidence="2" type="ORF">PGT21_015770</name>
</gene>
<accession>A0A5B0N6B6</accession>
<proteinExistence type="predicted"/>
<evidence type="ECO:0000313" key="3">
    <source>
        <dbReference type="Proteomes" id="UP000324748"/>
    </source>
</evidence>
<feature type="region of interest" description="Disordered" evidence="1">
    <location>
        <begin position="60"/>
        <end position="86"/>
    </location>
</feature>
<sequence>MHTRLRLSLEKTKDAFKQSILNQDDARQVIKLSTVFFQSAVDTENIKTWQAFICRNDYAGAQSSDGKESSTQFPDGKNHGALRSPDGLLTHHNFSVLILRNSGISPEGVTSQYIPRYLI</sequence>
<comment type="caution">
    <text evidence="2">The sequence shown here is derived from an EMBL/GenBank/DDBJ whole genome shotgun (WGS) entry which is preliminary data.</text>
</comment>
<reference evidence="2 3" key="1">
    <citation type="submission" date="2019-05" db="EMBL/GenBank/DDBJ databases">
        <title>Emergence of the Ug99 lineage of the wheat stem rust pathogen through somatic hybridization.</title>
        <authorList>
            <person name="Li F."/>
            <person name="Upadhyaya N.M."/>
            <person name="Sperschneider J."/>
            <person name="Matny O."/>
            <person name="Nguyen-Phuc H."/>
            <person name="Mago R."/>
            <person name="Raley C."/>
            <person name="Miller M.E."/>
            <person name="Silverstein K.A.T."/>
            <person name="Henningsen E."/>
            <person name="Hirsch C.D."/>
            <person name="Visser B."/>
            <person name="Pretorius Z.A."/>
            <person name="Steffenson B.J."/>
            <person name="Schwessinger B."/>
            <person name="Dodds P.N."/>
            <person name="Figueroa M."/>
        </authorList>
    </citation>
    <scope>NUCLEOTIDE SEQUENCE [LARGE SCALE GENOMIC DNA]</scope>
    <source>
        <strain evidence="2">21-0</strain>
    </source>
</reference>
<feature type="compositionally biased region" description="Polar residues" evidence="1">
    <location>
        <begin position="61"/>
        <end position="73"/>
    </location>
</feature>
<keyword evidence="3" id="KW-1185">Reference proteome</keyword>
<dbReference type="AlphaFoldDB" id="A0A5B0N6B6"/>
<protein>
    <submittedName>
        <fullName evidence="2">Uncharacterized protein</fullName>
    </submittedName>
</protein>
<evidence type="ECO:0000313" key="2">
    <source>
        <dbReference type="EMBL" id="KAA1084054.1"/>
    </source>
</evidence>
<evidence type="ECO:0000256" key="1">
    <source>
        <dbReference type="SAM" id="MobiDB-lite"/>
    </source>
</evidence>
<dbReference type="EMBL" id="VSWC01000118">
    <property type="protein sequence ID" value="KAA1084054.1"/>
    <property type="molecule type" value="Genomic_DNA"/>
</dbReference>